<comment type="function">
    <text evidence="8">Conversion of 1,4-dihydroxy-2-naphthoate (DHNA) to demethylmenaquinone (DMK).</text>
</comment>
<reference evidence="10 11" key="1">
    <citation type="submission" date="2017-06" db="EMBL/GenBank/DDBJ databases">
        <authorList>
            <person name="Kim H.J."/>
            <person name="Triplett B.A."/>
        </authorList>
    </citation>
    <scope>NUCLEOTIDE SEQUENCE [LARGE SCALE GENOMIC DNA]</scope>
    <source>
        <strain evidence="10 11">DSM 25597</strain>
    </source>
</reference>
<dbReference type="AlphaFoldDB" id="A0A238ZBW4"/>
<sequence length="301" mass="33009">MSSVKAWIQASRLRTLPLSISGILVGGAMAERTGFFDWKIFICALLATLGFQVLSNYANDYGDGVKGTDNEDRVGPARAMQSGLLTASDLKKGIVITAILTTVVVIYLIYISFGADQLFLSLIYMFLGISAIVAAIKYTVGKSAYGYKGLGDVFVFLFFGLVAVMGSYFLYAQKLPLYQFLGATTIGLLSTTVLHLNNMRDREQDQKVGKNTLAVMLGKNGALRYHNMLFGFSILSWIAYLILSNAKPMLFMSCLAFLPLLGHFIKVQKTKDHAALDPQLKVVALSTFLLSLLFFILSITI</sequence>
<dbReference type="EMBL" id="FZNY01000003">
    <property type="protein sequence ID" value="SNR81015.1"/>
    <property type="molecule type" value="Genomic_DNA"/>
</dbReference>
<gene>
    <name evidence="8" type="primary">menA</name>
    <name evidence="10" type="ORF">SAMN06265376_103117</name>
</gene>
<dbReference type="Proteomes" id="UP000198379">
    <property type="component" value="Unassembled WGS sequence"/>
</dbReference>
<keyword evidence="3 8" id="KW-1003">Cell membrane</keyword>
<dbReference type="InterPro" id="IPR004657">
    <property type="entry name" value="MenA"/>
</dbReference>
<organism evidence="10 11">
    <name type="scientific">Dokdonia pacifica</name>
    <dbReference type="NCBI Taxonomy" id="1627892"/>
    <lineage>
        <taxon>Bacteria</taxon>
        <taxon>Pseudomonadati</taxon>
        <taxon>Bacteroidota</taxon>
        <taxon>Flavobacteriia</taxon>
        <taxon>Flavobacteriales</taxon>
        <taxon>Flavobacteriaceae</taxon>
        <taxon>Dokdonia</taxon>
    </lineage>
</organism>
<evidence type="ECO:0000256" key="4">
    <source>
        <dbReference type="ARBA" id="ARBA00022679"/>
    </source>
</evidence>
<evidence type="ECO:0000256" key="3">
    <source>
        <dbReference type="ARBA" id="ARBA00022475"/>
    </source>
</evidence>
<name>A0A238ZBW4_9FLAO</name>
<dbReference type="GO" id="GO:0042371">
    <property type="term" value="P:vitamin K biosynthetic process"/>
    <property type="evidence" value="ECO:0007669"/>
    <property type="project" value="TreeGrafter"/>
</dbReference>
<evidence type="ECO:0000256" key="2">
    <source>
        <dbReference type="ARBA" id="ARBA00022428"/>
    </source>
</evidence>
<dbReference type="PANTHER" id="PTHR13929:SF0">
    <property type="entry name" value="UBIA PRENYLTRANSFERASE DOMAIN-CONTAINING PROTEIN 1"/>
    <property type="match status" value="1"/>
</dbReference>
<keyword evidence="6 8" id="KW-1133">Transmembrane helix</keyword>
<dbReference type="Gene3D" id="1.20.120.1780">
    <property type="entry name" value="UbiA prenyltransferase"/>
    <property type="match status" value="1"/>
</dbReference>
<feature type="transmembrane region" description="Helical" evidence="8">
    <location>
        <begin position="177"/>
        <end position="197"/>
    </location>
</feature>
<dbReference type="InterPro" id="IPR044878">
    <property type="entry name" value="UbiA_sf"/>
</dbReference>
<feature type="transmembrane region" description="Helical" evidence="8">
    <location>
        <begin position="225"/>
        <end position="243"/>
    </location>
</feature>
<dbReference type="CDD" id="cd13962">
    <property type="entry name" value="PT_UbiA_UBIAD1"/>
    <property type="match status" value="1"/>
</dbReference>
<evidence type="ECO:0000256" key="6">
    <source>
        <dbReference type="ARBA" id="ARBA00022989"/>
    </source>
</evidence>
<evidence type="ECO:0000256" key="7">
    <source>
        <dbReference type="ARBA" id="ARBA00023136"/>
    </source>
</evidence>
<comment type="similarity">
    <text evidence="8">Belongs to the MenA family. Type 1 subfamily.</text>
</comment>
<accession>A0A238ZBW4</accession>
<evidence type="ECO:0000256" key="8">
    <source>
        <dbReference type="HAMAP-Rule" id="MF_01937"/>
    </source>
</evidence>
<keyword evidence="2 8" id="KW-0474">Menaquinone biosynthesis</keyword>
<feature type="transmembrane region" description="Helical" evidence="8">
    <location>
        <begin position="40"/>
        <end position="58"/>
    </location>
</feature>
<keyword evidence="4 8" id="KW-0808">Transferase</keyword>
<keyword evidence="7 8" id="KW-0472">Membrane</keyword>
<dbReference type="InterPro" id="IPR000537">
    <property type="entry name" value="UbiA_prenyltransferase"/>
</dbReference>
<dbReference type="PANTHER" id="PTHR13929">
    <property type="entry name" value="1,4-DIHYDROXY-2-NAPHTHOATE OCTAPRENYLTRANSFERASE"/>
    <property type="match status" value="1"/>
</dbReference>
<dbReference type="InterPro" id="IPR026046">
    <property type="entry name" value="UBIAD1"/>
</dbReference>
<comment type="pathway">
    <text evidence="8">Quinol/quinone metabolism; menaquinone biosynthesis; menaquinol from 1,4-dihydroxy-2-naphthoate: step 1/2.</text>
</comment>
<keyword evidence="11" id="KW-1185">Reference proteome</keyword>
<dbReference type="HAMAP" id="MF_01937">
    <property type="entry name" value="MenA_1"/>
    <property type="match status" value="1"/>
</dbReference>
<dbReference type="GO" id="GO:0009234">
    <property type="term" value="P:menaquinone biosynthetic process"/>
    <property type="evidence" value="ECO:0007669"/>
    <property type="project" value="UniProtKB-UniRule"/>
</dbReference>
<feature type="transmembrane region" description="Helical" evidence="8">
    <location>
        <begin position="119"/>
        <end position="138"/>
    </location>
</feature>
<dbReference type="RefSeq" id="WP_089371807.1">
    <property type="nucleotide sequence ID" value="NZ_BMEP01000001.1"/>
</dbReference>
<feature type="transmembrane region" description="Helical" evidence="8">
    <location>
        <begin position="249"/>
        <end position="267"/>
    </location>
</feature>
<evidence type="ECO:0000256" key="5">
    <source>
        <dbReference type="ARBA" id="ARBA00022692"/>
    </source>
</evidence>
<feature type="transmembrane region" description="Helical" evidence="8">
    <location>
        <begin position="94"/>
        <end position="113"/>
    </location>
</feature>
<evidence type="ECO:0000313" key="11">
    <source>
        <dbReference type="Proteomes" id="UP000198379"/>
    </source>
</evidence>
<proteinExistence type="inferred from homology"/>
<comment type="subcellular location">
    <subcellularLocation>
        <location evidence="8">Cell membrane</location>
        <topology evidence="8">Multi-pass membrane protein</topology>
    </subcellularLocation>
    <subcellularLocation>
        <location evidence="1">Membrane</location>
        <topology evidence="1">Multi-pass membrane protein</topology>
    </subcellularLocation>
</comment>
<dbReference type="Gene3D" id="1.10.357.140">
    <property type="entry name" value="UbiA prenyltransferase"/>
    <property type="match status" value="1"/>
</dbReference>
<keyword evidence="5 8" id="KW-0812">Transmembrane</keyword>
<dbReference type="OrthoDB" id="9767568at2"/>
<protein>
    <recommendedName>
        <fullName evidence="8 9">1,4-dihydroxy-2-naphthoate octaprenyltransferase</fullName>
        <shortName evidence="8">DHNA-octaprenyltransferase</shortName>
        <ecNumber evidence="8 9">2.5.1.74</ecNumber>
    </recommendedName>
</protein>
<evidence type="ECO:0000313" key="10">
    <source>
        <dbReference type="EMBL" id="SNR81015.1"/>
    </source>
</evidence>
<dbReference type="GO" id="GO:0046428">
    <property type="term" value="F:1,4-dihydroxy-2-naphthoate polyprenyltransferase activity"/>
    <property type="evidence" value="ECO:0007669"/>
    <property type="project" value="UniProtKB-UniRule"/>
</dbReference>
<dbReference type="NCBIfam" id="TIGR00751">
    <property type="entry name" value="menA"/>
    <property type="match status" value="1"/>
</dbReference>
<evidence type="ECO:0000256" key="9">
    <source>
        <dbReference type="NCBIfam" id="TIGR00751"/>
    </source>
</evidence>
<dbReference type="GO" id="GO:0005886">
    <property type="term" value="C:plasma membrane"/>
    <property type="evidence" value="ECO:0007669"/>
    <property type="project" value="UniProtKB-SubCell"/>
</dbReference>
<feature type="transmembrane region" description="Helical" evidence="8">
    <location>
        <begin position="150"/>
        <end position="171"/>
    </location>
</feature>
<dbReference type="UniPathway" id="UPA00079">
    <property type="reaction ID" value="UER00168"/>
</dbReference>
<evidence type="ECO:0000256" key="1">
    <source>
        <dbReference type="ARBA" id="ARBA00004141"/>
    </source>
</evidence>
<feature type="transmembrane region" description="Helical" evidence="8">
    <location>
        <begin position="279"/>
        <end position="299"/>
    </location>
</feature>
<dbReference type="PIRSF" id="PIRSF005355">
    <property type="entry name" value="UBIAD1"/>
    <property type="match status" value="1"/>
</dbReference>
<dbReference type="Pfam" id="PF01040">
    <property type="entry name" value="UbiA"/>
    <property type="match status" value="1"/>
</dbReference>
<comment type="catalytic activity">
    <reaction evidence="8">
        <text>an all-trans-polyprenyl diphosphate + 1,4-dihydroxy-2-naphthoate + H(+) = a 2-demethylmenaquinol + CO2 + diphosphate</text>
        <dbReference type="Rhea" id="RHEA:26478"/>
        <dbReference type="Rhea" id="RHEA-COMP:9563"/>
        <dbReference type="Rhea" id="RHEA-COMP:9564"/>
        <dbReference type="ChEBI" id="CHEBI:11173"/>
        <dbReference type="ChEBI" id="CHEBI:15378"/>
        <dbReference type="ChEBI" id="CHEBI:16526"/>
        <dbReference type="ChEBI" id="CHEBI:33019"/>
        <dbReference type="ChEBI" id="CHEBI:55437"/>
        <dbReference type="ChEBI" id="CHEBI:58914"/>
        <dbReference type="EC" id="2.5.1.74"/>
    </reaction>
</comment>
<dbReference type="EC" id="2.5.1.74" evidence="8 9"/>